<keyword evidence="2" id="KW-0732">Signal</keyword>
<proteinExistence type="predicted"/>
<feature type="chain" id="PRO_5045219185" description="GH16 domain-containing protein" evidence="2">
    <location>
        <begin position="27"/>
        <end position="331"/>
    </location>
</feature>
<feature type="signal peptide" evidence="2">
    <location>
        <begin position="1"/>
        <end position="26"/>
    </location>
</feature>
<reference evidence="3 4" key="1">
    <citation type="submission" date="2024-09" db="EMBL/GenBank/DDBJ databases">
        <title>Laminarin stimulates single cell rates of sulfate reduction while oxygen inhibits transcriptomic activity in coastal marine sediment.</title>
        <authorList>
            <person name="Lindsay M."/>
            <person name="Orcutt B."/>
            <person name="Emerson D."/>
            <person name="Stepanauskas R."/>
            <person name="D'Angelo T."/>
        </authorList>
    </citation>
    <scope>NUCLEOTIDE SEQUENCE [LARGE SCALE GENOMIC DNA]</scope>
    <source>
        <strain evidence="3">SAG AM-311-K15</strain>
    </source>
</reference>
<dbReference type="Gene3D" id="2.60.120.200">
    <property type="match status" value="1"/>
</dbReference>
<dbReference type="EMBL" id="JBHPBY010000005">
    <property type="protein sequence ID" value="MFC1848717.1"/>
    <property type="molecule type" value="Genomic_DNA"/>
</dbReference>
<organism evidence="3 4">
    <name type="scientific">candidate division CSSED10-310 bacterium</name>
    <dbReference type="NCBI Taxonomy" id="2855610"/>
    <lineage>
        <taxon>Bacteria</taxon>
        <taxon>Bacteria division CSSED10-310</taxon>
    </lineage>
</organism>
<feature type="compositionally biased region" description="Low complexity" evidence="1">
    <location>
        <begin position="33"/>
        <end position="44"/>
    </location>
</feature>
<dbReference type="InterPro" id="IPR013320">
    <property type="entry name" value="ConA-like_dom_sf"/>
</dbReference>
<gene>
    <name evidence="3" type="ORF">ACFL27_00790</name>
</gene>
<dbReference type="PROSITE" id="PS51257">
    <property type="entry name" value="PROKAR_LIPOPROTEIN"/>
    <property type="match status" value="1"/>
</dbReference>
<sequence length="331" mass="35764">MSIQKIMRCIVSIALIGALIIIGCTGDDDDDPTPTATPTKTPTITPTPTPTIPPPVISDIVVDGQIPPARVQEDNTVKVTWSVIDADTWTITSSMGNYISPASGSGSGNKSFDFRGDILGSDTVTIAATNAGGTSQYPFTIDVVIHLIEDPLDGSTLGTQFGAGQFVSGGGWKSSGGFIAYDLKKIISKGYFEAKMRGWTAPAQGAERSNVLNGWELVDKYTHYRQTGSFWNWRIGTNYNPFKVLASPQGLSLFEEAHTGSNSAVNAQDEHTYRVEWRSGTITFYFDGAALHGWAFNRFEQGAFTIGKDDLLPITNPAPIISDVIIHEYLD</sequence>
<name>A0ABV6YR82_UNCC1</name>
<evidence type="ECO:0008006" key="5">
    <source>
        <dbReference type="Google" id="ProtNLM"/>
    </source>
</evidence>
<comment type="caution">
    <text evidence="3">The sequence shown here is derived from an EMBL/GenBank/DDBJ whole genome shotgun (WGS) entry which is preliminary data.</text>
</comment>
<protein>
    <recommendedName>
        <fullName evidence="5">GH16 domain-containing protein</fullName>
    </recommendedName>
</protein>
<evidence type="ECO:0000256" key="2">
    <source>
        <dbReference type="SAM" id="SignalP"/>
    </source>
</evidence>
<feature type="region of interest" description="Disordered" evidence="1">
    <location>
        <begin position="27"/>
        <end position="54"/>
    </location>
</feature>
<keyword evidence="4" id="KW-1185">Reference proteome</keyword>
<dbReference type="SUPFAM" id="SSF49899">
    <property type="entry name" value="Concanavalin A-like lectins/glucanases"/>
    <property type="match status" value="1"/>
</dbReference>
<feature type="compositionally biased region" description="Pro residues" evidence="1">
    <location>
        <begin position="45"/>
        <end position="54"/>
    </location>
</feature>
<accession>A0ABV6YR82</accession>
<dbReference type="Proteomes" id="UP001594351">
    <property type="component" value="Unassembled WGS sequence"/>
</dbReference>
<evidence type="ECO:0000256" key="1">
    <source>
        <dbReference type="SAM" id="MobiDB-lite"/>
    </source>
</evidence>
<evidence type="ECO:0000313" key="3">
    <source>
        <dbReference type="EMBL" id="MFC1848717.1"/>
    </source>
</evidence>
<evidence type="ECO:0000313" key="4">
    <source>
        <dbReference type="Proteomes" id="UP001594351"/>
    </source>
</evidence>